<evidence type="ECO:0000313" key="1">
    <source>
        <dbReference type="EMBL" id="OPH39937.1"/>
    </source>
</evidence>
<reference evidence="2 4" key="2">
    <citation type="submission" date="2018-06" db="EMBL/GenBank/DDBJ databases">
        <authorList>
            <consortium name="Pathogen Informatics"/>
            <person name="Doyle S."/>
        </authorList>
    </citation>
    <scope>NUCLEOTIDE SEQUENCE [LARGE SCALE GENOMIC DNA]</scope>
    <source>
        <strain evidence="2 4">NCTC11012</strain>
    </source>
</reference>
<dbReference type="RefSeq" id="WP_079324126.1">
    <property type="nucleotide sequence ID" value="NZ_MXAP01000016.1"/>
</dbReference>
<evidence type="ECO:0000313" key="3">
    <source>
        <dbReference type="Proteomes" id="UP000190777"/>
    </source>
</evidence>
<dbReference type="EMBL" id="MXAP01000016">
    <property type="protein sequence ID" value="OPH39937.1"/>
    <property type="molecule type" value="Genomic_DNA"/>
</dbReference>
<dbReference type="Proteomes" id="UP000190777">
    <property type="component" value="Unassembled WGS sequence"/>
</dbReference>
<dbReference type="EMBL" id="UGQF01000001">
    <property type="protein sequence ID" value="STZ02555.1"/>
    <property type="molecule type" value="Genomic_DNA"/>
</dbReference>
<dbReference type="AlphaFoldDB" id="A0A378QNW8"/>
<proteinExistence type="predicted"/>
<gene>
    <name evidence="1" type="ORF">B5J93_01650</name>
    <name evidence="2" type="ORF">NCTC11012_00782</name>
</gene>
<organism evidence="2 4">
    <name type="scientific">Moraxella equi</name>
    <dbReference type="NCBI Taxonomy" id="60442"/>
    <lineage>
        <taxon>Bacteria</taxon>
        <taxon>Pseudomonadati</taxon>
        <taxon>Pseudomonadota</taxon>
        <taxon>Gammaproteobacteria</taxon>
        <taxon>Moraxellales</taxon>
        <taxon>Moraxellaceae</taxon>
        <taxon>Moraxella</taxon>
    </lineage>
</organism>
<evidence type="ECO:0000313" key="4">
    <source>
        <dbReference type="Proteomes" id="UP000254618"/>
    </source>
</evidence>
<accession>A0A378QNW8</accession>
<protein>
    <submittedName>
        <fullName evidence="2">Uncharacterized protein</fullName>
    </submittedName>
</protein>
<name>A0A378QNW8_9GAMM</name>
<sequence>MIQTDWGDLVAQLRLNSETLQLLRENYGELEQFWQKPLVMTSQNLANGKTNSSSIAVKVLIKSEIKSLRQSKVDAYKQMMAMS</sequence>
<evidence type="ECO:0000313" key="2">
    <source>
        <dbReference type="EMBL" id="STZ02555.1"/>
    </source>
</evidence>
<reference evidence="1 3" key="1">
    <citation type="submission" date="2017-03" db="EMBL/GenBank/DDBJ databases">
        <title>Draft genome sequence of Moraxella equi CCUG 4950T type strain.</title>
        <authorList>
            <person name="Salva-Serra F."/>
            <person name="Engstrom-Jakobsson H."/>
            <person name="Thorell K."/>
            <person name="Jaen-Luchoro D."/>
            <person name="Gonzales-Siles L."/>
            <person name="Karlsson R."/>
            <person name="Yazdan S."/>
            <person name="Boulund F."/>
            <person name="Johnning A."/>
            <person name="Engstrand L."/>
            <person name="Kristiansson E."/>
            <person name="Moore E."/>
        </authorList>
    </citation>
    <scope>NUCLEOTIDE SEQUENCE [LARGE SCALE GENOMIC DNA]</scope>
    <source>
        <strain evidence="1 3">CCUG 4950</strain>
    </source>
</reference>
<keyword evidence="3" id="KW-1185">Reference proteome</keyword>
<dbReference type="Proteomes" id="UP000254618">
    <property type="component" value="Unassembled WGS sequence"/>
</dbReference>